<dbReference type="AlphaFoldDB" id="A0A8X6QDA8"/>
<feature type="region of interest" description="Disordered" evidence="1">
    <location>
        <begin position="22"/>
        <end position="95"/>
    </location>
</feature>
<evidence type="ECO:0000256" key="1">
    <source>
        <dbReference type="SAM" id="MobiDB-lite"/>
    </source>
</evidence>
<reference evidence="2" key="1">
    <citation type="submission" date="2020-08" db="EMBL/GenBank/DDBJ databases">
        <title>Multicomponent nature underlies the extraordinary mechanical properties of spider dragline silk.</title>
        <authorList>
            <person name="Kono N."/>
            <person name="Nakamura H."/>
            <person name="Mori M."/>
            <person name="Yoshida Y."/>
            <person name="Ohtoshi R."/>
            <person name="Malay A.D."/>
            <person name="Moran D.A.P."/>
            <person name="Tomita M."/>
            <person name="Numata K."/>
            <person name="Arakawa K."/>
        </authorList>
    </citation>
    <scope>NUCLEOTIDE SEQUENCE</scope>
</reference>
<evidence type="ECO:0000313" key="3">
    <source>
        <dbReference type="Proteomes" id="UP000887013"/>
    </source>
</evidence>
<gene>
    <name evidence="2" type="ORF">NPIL_361751</name>
</gene>
<comment type="caution">
    <text evidence="2">The sequence shown here is derived from an EMBL/GenBank/DDBJ whole genome shotgun (WGS) entry which is preliminary data.</text>
</comment>
<name>A0A8X6QDA8_NEPPI</name>
<accession>A0A8X6QDA8</accession>
<dbReference type="Proteomes" id="UP000887013">
    <property type="component" value="Unassembled WGS sequence"/>
</dbReference>
<dbReference type="EMBL" id="BMAW01028519">
    <property type="protein sequence ID" value="GFU07755.1"/>
    <property type="molecule type" value="Genomic_DNA"/>
</dbReference>
<evidence type="ECO:0000313" key="2">
    <source>
        <dbReference type="EMBL" id="GFU07755.1"/>
    </source>
</evidence>
<proteinExistence type="predicted"/>
<organism evidence="2 3">
    <name type="scientific">Nephila pilipes</name>
    <name type="common">Giant wood spider</name>
    <name type="synonym">Nephila maculata</name>
    <dbReference type="NCBI Taxonomy" id="299642"/>
    <lineage>
        <taxon>Eukaryota</taxon>
        <taxon>Metazoa</taxon>
        <taxon>Ecdysozoa</taxon>
        <taxon>Arthropoda</taxon>
        <taxon>Chelicerata</taxon>
        <taxon>Arachnida</taxon>
        <taxon>Araneae</taxon>
        <taxon>Araneomorphae</taxon>
        <taxon>Entelegynae</taxon>
        <taxon>Araneoidea</taxon>
        <taxon>Nephilidae</taxon>
        <taxon>Nephila</taxon>
    </lineage>
</organism>
<feature type="compositionally biased region" description="Basic residues" evidence="1">
    <location>
        <begin position="58"/>
        <end position="68"/>
    </location>
</feature>
<sequence length="95" mass="10930">MMLWGEGLILFLSSKMLDINVSSPPDGVRADELSHETHICEKRPSAPEQHQSRDPKNLRNRRQWHHIKLSFPPAINARRSGGTSQSYPDEQRQET</sequence>
<keyword evidence="3" id="KW-1185">Reference proteome</keyword>
<feature type="compositionally biased region" description="Basic and acidic residues" evidence="1">
    <location>
        <begin position="28"/>
        <end position="57"/>
    </location>
</feature>
<protein>
    <submittedName>
        <fullName evidence="2">Uncharacterized protein</fullName>
    </submittedName>
</protein>